<dbReference type="RefSeq" id="WP_377816529.1">
    <property type="nucleotide sequence ID" value="NZ_JBHRSJ010000035.1"/>
</dbReference>
<dbReference type="EMBL" id="JBHRSJ010000035">
    <property type="protein sequence ID" value="MFC2974372.1"/>
    <property type="molecule type" value="Genomic_DNA"/>
</dbReference>
<evidence type="ECO:0000313" key="1">
    <source>
        <dbReference type="EMBL" id="MFC2974372.1"/>
    </source>
</evidence>
<proteinExistence type="predicted"/>
<gene>
    <name evidence="1" type="ORF">ACFOJE_19445</name>
</gene>
<sequence>MPATEPHVPLKVLSPEFASNLRAFNGAARTLQRMGIRLLQFDLTGNRLVIADPADGRRLIEQRLTEGFQRTDSAGSTLYRVQFQGVTLEWREPISYARPAEWAAPTVH</sequence>
<protein>
    <submittedName>
        <fullName evidence="1">Uncharacterized protein</fullName>
    </submittedName>
</protein>
<reference evidence="2" key="1">
    <citation type="journal article" date="2019" name="Int. J. Syst. Evol. Microbiol.">
        <title>The Global Catalogue of Microorganisms (GCM) 10K type strain sequencing project: providing services to taxonomists for standard genome sequencing and annotation.</title>
        <authorList>
            <consortium name="The Broad Institute Genomics Platform"/>
            <consortium name="The Broad Institute Genome Sequencing Center for Infectious Disease"/>
            <person name="Wu L."/>
            <person name="Ma J."/>
        </authorList>
    </citation>
    <scope>NUCLEOTIDE SEQUENCE [LARGE SCALE GENOMIC DNA]</scope>
    <source>
        <strain evidence="2">KCTC 62195</strain>
    </source>
</reference>
<comment type="caution">
    <text evidence="1">The sequence shown here is derived from an EMBL/GenBank/DDBJ whole genome shotgun (WGS) entry which is preliminary data.</text>
</comment>
<organism evidence="1 2">
    <name type="scientific">Azotobacter bryophylli</name>
    <dbReference type="NCBI Taxonomy" id="1986537"/>
    <lineage>
        <taxon>Bacteria</taxon>
        <taxon>Pseudomonadati</taxon>
        <taxon>Pseudomonadota</taxon>
        <taxon>Gammaproteobacteria</taxon>
        <taxon>Pseudomonadales</taxon>
        <taxon>Pseudomonadaceae</taxon>
        <taxon>Azotobacter</taxon>
    </lineage>
</organism>
<dbReference type="Proteomes" id="UP001595457">
    <property type="component" value="Unassembled WGS sequence"/>
</dbReference>
<keyword evidence="2" id="KW-1185">Reference proteome</keyword>
<accession>A0ABV7AY23</accession>
<name>A0ABV7AY23_9GAMM</name>
<evidence type="ECO:0000313" key="2">
    <source>
        <dbReference type="Proteomes" id="UP001595457"/>
    </source>
</evidence>